<dbReference type="AlphaFoldDB" id="A0A917PTM9"/>
<comment type="caution">
    <text evidence="1">The sequence shown here is derived from an EMBL/GenBank/DDBJ whole genome shotgun (WGS) entry which is preliminary data.</text>
</comment>
<dbReference type="Pfam" id="PF07152">
    <property type="entry name" value="YaeQ"/>
    <property type="match status" value="1"/>
</dbReference>
<dbReference type="PANTHER" id="PTHR38784">
    <property type="entry name" value="SUCROSE PHOSPHORYLASE"/>
    <property type="match status" value="1"/>
</dbReference>
<sequence>MALQATPYKVELNLTDLDRNVYQNLRFTVARHPSETEERLAVRLIAYVLWYGEQLAFGRGLSDVDEPALWEKSLDDRVLHWIEVGQPDAERITWCSRRAERFSLVAYGNLRVWQSKVLDSVRQLRNVNVVAVEPEALASLAENLPRSISWSAMISDGSLFITDDKGQHEVVLEWLMGSRGE</sequence>
<evidence type="ECO:0008006" key="3">
    <source>
        <dbReference type="Google" id="ProtNLM"/>
    </source>
</evidence>
<protein>
    <recommendedName>
        <fullName evidence="3">YaeQ family protein</fullName>
    </recommendedName>
</protein>
<dbReference type="EMBL" id="BMPO01000003">
    <property type="protein sequence ID" value="GGJ91039.1"/>
    <property type="molecule type" value="Genomic_DNA"/>
</dbReference>
<organism evidence="1 2">
    <name type="scientific">Pseudomonas matsuisoli</name>
    <dbReference type="NCBI Taxonomy" id="1515666"/>
    <lineage>
        <taxon>Bacteria</taxon>
        <taxon>Pseudomonadati</taxon>
        <taxon>Pseudomonadota</taxon>
        <taxon>Gammaproteobacteria</taxon>
        <taxon>Pseudomonadales</taxon>
        <taxon>Pseudomonadaceae</taxon>
        <taxon>Pseudomonas</taxon>
    </lineage>
</organism>
<reference evidence="1" key="2">
    <citation type="submission" date="2020-09" db="EMBL/GenBank/DDBJ databases">
        <authorList>
            <person name="Sun Q."/>
            <person name="Ohkuma M."/>
        </authorList>
    </citation>
    <scope>NUCLEOTIDE SEQUENCE</scope>
    <source>
        <strain evidence="1">JCM 30078</strain>
    </source>
</reference>
<keyword evidence="2" id="KW-1185">Reference proteome</keyword>
<dbReference type="SMART" id="SM01322">
    <property type="entry name" value="YaeQ"/>
    <property type="match status" value="1"/>
</dbReference>
<proteinExistence type="predicted"/>
<accession>A0A917PTM9</accession>
<dbReference type="InterPro" id="IPR038590">
    <property type="entry name" value="YaeQ_sf"/>
</dbReference>
<evidence type="ECO:0000313" key="1">
    <source>
        <dbReference type="EMBL" id="GGJ91039.1"/>
    </source>
</evidence>
<dbReference type="InterPro" id="IPR009822">
    <property type="entry name" value="YaeQ"/>
</dbReference>
<name>A0A917PTM9_9PSED</name>
<dbReference type="PANTHER" id="PTHR38784:SF1">
    <property type="entry name" value="SUCROSE PHOSPHORYLASE"/>
    <property type="match status" value="1"/>
</dbReference>
<dbReference type="SUPFAM" id="SSF52980">
    <property type="entry name" value="Restriction endonuclease-like"/>
    <property type="match status" value="1"/>
</dbReference>
<dbReference type="Proteomes" id="UP000635983">
    <property type="component" value="Unassembled WGS sequence"/>
</dbReference>
<reference evidence="1" key="1">
    <citation type="journal article" date="2014" name="Int. J. Syst. Evol. Microbiol.">
        <title>Complete genome sequence of Corynebacterium casei LMG S-19264T (=DSM 44701T), isolated from a smear-ripened cheese.</title>
        <authorList>
            <consortium name="US DOE Joint Genome Institute (JGI-PGF)"/>
            <person name="Walter F."/>
            <person name="Albersmeier A."/>
            <person name="Kalinowski J."/>
            <person name="Ruckert C."/>
        </authorList>
    </citation>
    <scope>NUCLEOTIDE SEQUENCE</scope>
    <source>
        <strain evidence="1">JCM 30078</strain>
    </source>
</reference>
<gene>
    <name evidence="1" type="ORF">GCM10009304_15940</name>
</gene>
<evidence type="ECO:0000313" key="2">
    <source>
        <dbReference type="Proteomes" id="UP000635983"/>
    </source>
</evidence>
<dbReference type="InterPro" id="IPR011335">
    <property type="entry name" value="Restrct_endonuc-II-like"/>
</dbReference>
<dbReference type="PIRSF" id="PIRSF011484">
    <property type="entry name" value="YaeQ"/>
    <property type="match status" value="1"/>
</dbReference>
<dbReference type="Gene3D" id="3.10.640.10">
    <property type="entry name" value="Restriction endonuclease-like alpha-beta roll domain"/>
    <property type="match status" value="1"/>
</dbReference>
<dbReference type="RefSeq" id="WP_188982663.1">
    <property type="nucleotide sequence ID" value="NZ_BMPO01000003.1"/>
</dbReference>